<reference evidence="5 6" key="1">
    <citation type="journal article" date="2024" name="G3 (Bethesda)">
        <title>Genome assembly of Hibiscus sabdariffa L. provides insights into metabolisms of medicinal natural products.</title>
        <authorList>
            <person name="Kim T."/>
        </authorList>
    </citation>
    <scope>NUCLEOTIDE SEQUENCE [LARGE SCALE GENOMIC DNA]</scope>
    <source>
        <strain evidence="5">TK-2024</strain>
        <tissue evidence="5">Old leaves</tissue>
    </source>
</reference>
<dbReference type="EMBL" id="JBBPBN010000151">
    <property type="protein sequence ID" value="KAK8975222.1"/>
    <property type="molecule type" value="Genomic_DNA"/>
</dbReference>
<dbReference type="PANTHER" id="PTHR37984">
    <property type="entry name" value="PROTEIN CBG26694"/>
    <property type="match status" value="1"/>
</dbReference>
<evidence type="ECO:0000313" key="6">
    <source>
        <dbReference type="Proteomes" id="UP001396334"/>
    </source>
</evidence>
<dbReference type="Gene3D" id="3.30.70.270">
    <property type="match status" value="2"/>
</dbReference>
<feature type="region of interest" description="Disordered" evidence="2">
    <location>
        <begin position="158"/>
        <end position="211"/>
    </location>
</feature>
<comment type="caution">
    <text evidence="5">The sequence shown here is derived from an EMBL/GenBank/DDBJ whole genome shotgun (WGS) entry which is preliminary data.</text>
</comment>
<dbReference type="PANTHER" id="PTHR37984:SF5">
    <property type="entry name" value="PROTEIN NYNRIN-LIKE"/>
    <property type="match status" value="1"/>
</dbReference>
<dbReference type="InterPro" id="IPR043128">
    <property type="entry name" value="Rev_trsase/Diguanyl_cyclase"/>
</dbReference>
<dbReference type="SUPFAM" id="SSF56672">
    <property type="entry name" value="DNA/RNA polymerases"/>
    <property type="match status" value="1"/>
</dbReference>
<proteinExistence type="predicted"/>
<feature type="compositionally biased region" description="Basic and acidic residues" evidence="2">
    <location>
        <begin position="167"/>
        <end position="176"/>
    </location>
</feature>
<dbReference type="Proteomes" id="UP001396334">
    <property type="component" value="Unassembled WGS sequence"/>
</dbReference>
<evidence type="ECO:0000259" key="3">
    <source>
        <dbReference type="Pfam" id="PF03732"/>
    </source>
</evidence>
<evidence type="ECO:0000313" key="5">
    <source>
        <dbReference type="EMBL" id="KAK8975222.1"/>
    </source>
</evidence>
<name>A0ABR2NGC6_9ROSI</name>
<evidence type="ECO:0000256" key="2">
    <source>
        <dbReference type="SAM" id="MobiDB-lite"/>
    </source>
</evidence>
<evidence type="ECO:0000259" key="4">
    <source>
        <dbReference type="Pfam" id="PF17919"/>
    </source>
</evidence>
<protein>
    <submittedName>
        <fullName evidence="5">Uncharacterized protein</fullName>
    </submittedName>
</protein>
<keyword evidence="1" id="KW-0511">Multifunctional enzyme</keyword>
<keyword evidence="6" id="KW-1185">Reference proteome</keyword>
<dbReference type="Gene3D" id="3.10.10.10">
    <property type="entry name" value="HIV Type 1 Reverse Transcriptase, subunit A, domain 1"/>
    <property type="match status" value="1"/>
</dbReference>
<dbReference type="InterPro" id="IPR005162">
    <property type="entry name" value="Retrotrans_gag_dom"/>
</dbReference>
<dbReference type="InterPro" id="IPR050951">
    <property type="entry name" value="Retrovirus_Pol_polyprotein"/>
</dbReference>
<evidence type="ECO:0000256" key="1">
    <source>
        <dbReference type="ARBA" id="ARBA00023268"/>
    </source>
</evidence>
<dbReference type="InterPro" id="IPR043502">
    <property type="entry name" value="DNA/RNA_pol_sf"/>
</dbReference>
<accession>A0ABR2NGC6</accession>
<feature type="domain" description="Reverse transcriptase/retrotransposon-derived protein RNase H-like" evidence="4">
    <location>
        <begin position="378"/>
        <end position="429"/>
    </location>
</feature>
<feature type="compositionally biased region" description="Polar residues" evidence="2">
    <location>
        <begin position="193"/>
        <end position="211"/>
    </location>
</feature>
<feature type="domain" description="Retrotransposon gag" evidence="3">
    <location>
        <begin position="36"/>
        <end position="129"/>
    </location>
</feature>
<dbReference type="InterPro" id="IPR041577">
    <property type="entry name" value="RT_RNaseH_2"/>
</dbReference>
<sequence length="473" mass="54444">MEHQSQFKAADIPGSSKANQGLLTAHINEHKLECAIALLADEALGWWETTTLTTPVEKVTWEFFVAELKKKYISEQYLVERRKKFLYLKQGNKPIEQYVSEFCKYCKYGSEYIKTEKWKCQKFVDGLNEVLCLMFTALGIEDFQELLNRAIAMEAKMMAPKKKKGDSHRSEKRTSSENRSQWQSKRQRYQRDGPSNYSSAQKSNFVPRPQVSSKTVALGASTFSTGNIRQGTGCGGLPPTREVEFKIEIQPGVRPVSITPYRMAPMELKELHKQLQELQDKGFIRPSSSPWGALVLFVKKKDGSMRIHAKHLRIVLQTLWDKQLYAKFSKCEFWLEEVTFLGHVISAAGIKVDPKKIQSIMDWRPQKNVSEKDVPFVWSENQQKSFDQLKQVLMNPPVLVQPESRKNFTVYSDASHIGLGCVLMQDGKNDLNLRQRRWMELLKDYDLVIDYHLEKANVVVDALSRKPKLGKKV</sequence>
<organism evidence="5 6">
    <name type="scientific">Hibiscus sabdariffa</name>
    <name type="common">roselle</name>
    <dbReference type="NCBI Taxonomy" id="183260"/>
    <lineage>
        <taxon>Eukaryota</taxon>
        <taxon>Viridiplantae</taxon>
        <taxon>Streptophyta</taxon>
        <taxon>Embryophyta</taxon>
        <taxon>Tracheophyta</taxon>
        <taxon>Spermatophyta</taxon>
        <taxon>Magnoliopsida</taxon>
        <taxon>eudicotyledons</taxon>
        <taxon>Gunneridae</taxon>
        <taxon>Pentapetalae</taxon>
        <taxon>rosids</taxon>
        <taxon>malvids</taxon>
        <taxon>Malvales</taxon>
        <taxon>Malvaceae</taxon>
        <taxon>Malvoideae</taxon>
        <taxon>Hibiscus</taxon>
    </lineage>
</organism>
<dbReference type="Pfam" id="PF17919">
    <property type="entry name" value="RT_RNaseH_2"/>
    <property type="match status" value="1"/>
</dbReference>
<dbReference type="Pfam" id="PF03732">
    <property type="entry name" value="Retrotrans_gag"/>
    <property type="match status" value="1"/>
</dbReference>
<gene>
    <name evidence="5" type="ORF">V6N11_034821</name>
</gene>